<gene>
    <name evidence="1" type="ORF">GcC1_168011</name>
</gene>
<dbReference type="EMBL" id="MCBR01016885">
    <property type="protein sequence ID" value="RKF60154.1"/>
    <property type="molecule type" value="Genomic_DNA"/>
</dbReference>
<reference evidence="1 2" key="1">
    <citation type="journal article" date="2018" name="BMC Genomics">
        <title>Comparative genome analyses reveal sequence features reflecting distinct modes of host-adaptation between dicot and monocot powdery mildew.</title>
        <authorList>
            <person name="Wu Y."/>
            <person name="Ma X."/>
            <person name="Pan Z."/>
            <person name="Kale S.D."/>
            <person name="Song Y."/>
            <person name="King H."/>
            <person name="Zhang Q."/>
            <person name="Presley C."/>
            <person name="Deng X."/>
            <person name="Wei C.I."/>
            <person name="Xiao S."/>
        </authorList>
    </citation>
    <scope>NUCLEOTIDE SEQUENCE [LARGE SCALE GENOMIC DNA]</scope>
    <source>
        <strain evidence="1">UCSC1</strain>
    </source>
</reference>
<evidence type="ECO:0000313" key="1">
    <source>
        <dbReference type="EMBL" id="RKF60154.1"/>
    </source>
</evidence>
<comment type="caution">
    <text evidence="1">The sequence shown here is derived from an EMBL/GenBank/DDBJ whole genome shotgun (WGS) entry which is preliminary data.</text>
</comment>
<sequence>MNMFNCALGSQSVIAKYTSAADMWNALEQTYEGIGIVVQHQEFINFVSMKYDYYADLSSLIIAFKNTIQRLSQVMDNNDKIQSYWPAMLFVHALQDNFQILADRQRNRQRDNIIINRPSLEDLIADIHAEARRTTTILRSDTTKALLINGEDKYKNSAKRCDTCNSRYHVTKDCLHNNPEKRKAWENKTGKK</sequence>
<dbReference type="Pfam" id="PF14223">
    <property type="entry name" value="Retrotran_gag_2"/>
    <property type="match status" value="1"/>
</dbReference>
<dbReference type="Proteomes" id="UP000285405">
    <property type="component" value="Unassembled WGS sequence"/>
</dbReference>
<name>A0A420HRT7_9PEZI</name>
<protein>
    <submittedName>
        <fullName evidence="1">Gag-Pol polyprotein</fullName>
    </submittedName>
</protein>
<accession>A0A420HRT7</accession>
<proteinExistence type="predicted"/>
<evidence type="ECO:0000313" key="2">
    <source>
        <dbReference type="Proteomes" id="UP000285405"/>
    </source>
</evidence>
<organism evidence="1 2">
    <name type="scientific">Golovinomyces cichoracearum</name>
    <dbReference type="NCBI Taxonomy" id="62708"/>
    <lineage>
        <taxon>Eukaryota</taxon>
        <taxon>Fungi</taxon>
        <taxon>Dikarya</taxon>
        <taxon>Ascomycota</taxon>
        <taxon>Pezizomycotina</taxon>
        <taxon>Leotiomycetes</taxon>
        <taxon>Erysiphales</taxon>
        <taxon>Erysiphaceae</taxon>
        <taxon>Golovinomyces</taxon>
    </lineage>
</organism>
<dbReference type="AlphaFoldDB" id="A0A420HRT7"/>